<dbReference type="GO" id="GO:0005730">
    <property type="term" value="C:nucleolus"/>
    <property type="evidence" value="ECO:0007669"/>
    <property type="project" value="TreeGrafter"/>
</dbReference>
<evidence type="ECO:0000256" key="4">
    <source>
        <dbReference type="ARBA" id="ARBA00022553"/>
    </source>
</evidence>
<dbReference type="RefSeq" id="XP_022157086.1">
    <property type="nucleotide sequence ID" value="XM_022301394.1"/>
</dbReference>
<dbReference type="RefSeq" id="XP_022157088.1">
    <property type="nucleotide sequence ID" value="XM_022301396.1"/>
</dbReference>
<evidence type="ECO:0000256" key="3">
    <source>
        <dbReference type="ARBA" id="ARBA00006645"/>
    </source>
</evidence>
<gene>
    <name evidence="16 17" type="primary">LOC111023898</name>
</gene>
<evidence type="ECO:0000256" key="6">
    <source>
        <dbReference type="ARBA" id="ARBA00023054"/>
    </source>
</evidence>
<dbReference type="EC" id="5.6.2.1" evidence="11"/>
<keyword evidence="9" id="KW-0539">Nucleus</keyword>
<dbReference type="Gene3D" id="2.170.11.10">
    <property type="entry name" value="DNA Topoisomerase I, domain 2"/>
    <property type="match status" value="1"/>
</dbReference>
<dbReference type="Pfam" id="PF01028">
    <property type="entry name" value="Topoisom_I"/>
    <property type="match status" value="1"/>
</dbReference>
<dbReference type="InterPro" id="IPR014711">
    <property type="entry name" value="TopoI_cat_a-hlx-sub_euk"/>
</dbReference>
<dbReference type="Proteomes" id="UP000504603">
    <property type="component" value="Unplaced"/>
</dbReference>
<dbReference type="Pfam" id="PF14370">
    <property type="entry name" value="Topo_C_assoc"/>
    <property type="match status" value="1"/>
</dbReference>
<keyword evidence="6 12" id="KW-0175">Coiled coil</keyword>
<feature type="active site" description="O-(3'-phospho-DNA)-tyrosine intermediate" evidence="10">
    <location>
        <position position="847"/>
    </location>
</feature>
<evidence type="ECO:0000256" key="11">
    <source>
        <dbReference type="RuleBase" id="RU365101"/>
    </source>
</evidence>
<sequence>MAVETFGKATVFDDDDDEDDLPIVFKRTSTSRQNQLDSAVKHAQPQRLNKLSARQTSDLCSANGQSSNAQKRMTSLPKTSPVKSVVASQKASNSSIQEPSVKSPDTTLKVSDSMDRPKHSINAAVKEENDSVRPTQENSDSEDDKPLSFRLKGNSSQPSKGLVPTMSKNKVKKPPADSDDEINLASRFQIKSASGVSGGKQHGFDEKKPLASKVHQNGSTSRDKLQKPATVSSKRPLANADSHPSSQSSTKKPKLSDLSTPLSTKQVSLKAKQEADDDDDDIPISQRIKKSSTSVNKSSSSKQTVTKVASSSIKKTFKKSKKQVKKSKYVKSTKLLPSAGDGQKKWTTLVHNGVIFPPPYQTHGVKMLYKGKPIDLTPEQEEVATMFAVMKDTDYMLKPKFKENFWNDWRKVLGRNHVIQNLDDCDFTPIYDWYQKEKDKKKQMTAEEKKALKEEKLKQEEKYMWAILDGVKEKVGNFRVEPPGLFRGRGEHPKMGKLKKRIRPSDITINIGKDAPIPECPIPGERWKEVRHDNTVTWLAFWNDPINPKEFKYVFLAASSSLKGQSDKEKYEKARVLKDYIKDIRSAYTKDFTSKDSTRRQIAVATYLIDKLALRAGNEKDDDEADTVGCCTLKVENVKATPPNLLEFNFLGKDSIKYENTVEVELPVFKAIMQFQTGKNGSDDLFDKLDTNKLNAHLKNLMPGLTAKVFRTYNASITLDDMLNRGTKDGDVSEKIVTYQHANKEVAIICNHQRTVSKSHGAQMSRLNEKISELRDLLKELKIDLDRAKKGKPPLKDADGKQKRNLSPEALEKKISQTNAKIEKIERDMKTKEDLKTVALGTSKINYLDPRITVAWCKRHEVPIEKIFNKSLLAKFAWAMDVDPDFRF</sequence>
<feature type="compositionally biased region" description="Basic and acidic residues" evidence="13">
    <location>
        <begin position="789"/>
        <end position="802"/>
    </location>
</feature>
<dbReference type="InterPro" id="IPR025834">
    <property type="entry name" value="TopoI_C_dom"/>
</dbReference>
<dbReference type="InterPro" id="IPR014727">
    <property type="entry name" value="TopoI_cat_a/b-sub_euk"/>
</dbReference>
<feature type="region of interest" description="Disordered" evidence="13">
    <location>
        <begin position="789"/>
        <end position="813"/>
    </location>
</feature>
<evidence type="ECO:0000313" key="16">
    <source>
        <dbReference type="RefSeq" id="XP_022157086.1"/>
    </source>
</evidence>
<dbReference type="AlphaFoldDB" id="A0A6J1DSG9"/>
<feature type="compositionally biased region" description="Polar residues" evidence="13">
    <location>
        <begin position="257"/>
        <end position="267"/>
    </location>
</feature>
<dbReference type="GO" id="GO:0003677">
    <property type="term" value="F:DNA binding"/>
    <property type="evidence" value="ECO:0007669"/>
    <property type="project" value="UniProtKB-UniRule"/>
</dbReference>
<dbReference type="SUPFAM" id="SSF56349">
    <property type="entry name" value="DNA breaking-rejoining enzymes"/>
    <property type="match status" value="1"/>
</dbReference>
<keyword evidence="15" id="KW-1185">Reference proteome</keyword>
<evidence type="ECO:0000256" key="8">
    <source>
        <dbReference type="ARBA" id="ARBA00023235"/>
    </source>
</evidence>
<evidence type="ECO:0000256" key="1">
    <source>
        <dbReference type="ARBA" id="ARBA00000213"/>
    </source>
</evidence>
<comment type="similarity">
    <text evidence="3 10 11">Belongs to the type IB topoisomerase family.</text>
</comment>
<dbReference type="CDD" id="cd00659">
    <property type="entry name" value="Topo_IB_C"/>
    <property type="match status" value="1"/>
</dbReference>
<dbReference type="GO" id="GO:0007059">
    <property type="term" value="P:chromosome segregation"/>
    <property type="evidence" value="ECO:0007669"/>
    <property type="project" value="TreeGrafter"/>
</dbReference>
<dbReference type="FunFam" id="2.170.11.10:FF:000001">
    <property type="entry name" value="DNA topoisomerase I"/>
    <property type="match status" value="1"/>
</dbReference>
<dbReference type="GO" id="GO:0005694">
    <property type="term" value="C:chromosome"/>
    <property type="evidence" value="ECO:0007669"/>
    <property type="project" value="InterPro"/>
</dbReference>
<name>A0A6J1DSG9_MOMCH</name>
<dbReference type="InterPro" id="IPR008336">
    <property type="entry name" value="TopoI_DNA-bd_euk"/>
</dbReference>
<keyword evidence="4" id="KW-0597">Phosphoprotein</keyword>
<dbReference type="InterPro" id="IPR013499">
    <property type="entry name" value="TopoI_euk"/>
</dbReference>
<feature type="compositionally biased region" description="Acidic residues" evidence="13">
    <location>
        <begin position="12"/>
        <end position="21"/>
    </location>
</feature>
<protein>
    <recommendedName>
        <fullName evidence="11">DNA topoisomerase I</fullName>
        <ecNumber evidence="11">5.6.2.1</ecNumber>
    </recommendedName>
    <alternativeName>
        <fullName evidence="11">DNA topoisomerase 1</fullName>
    </alternativeName>
</protein>
<dbReference type="PANTHER" id="PTHR10290:SF23">
    <property type="entry name" value="DNA TOPOISOMERASE 1 BETA"/>
    <property type="match status" value="1"/>
</dbReference>
<organism evidence="15 17">
    <name type="scientific">Momordica charantia</name>
    <name type="common">Bitter gourd</name>
    <name type="synonym">Balsam pear</name>
    <dbReference type="NCBI Taxonomy" id="3673"/>
    <lineage>
        <taxon>Eukaryota</taxon>
        <taxon>Viridiplantae</taxon>
        <taxon>Streptophyta</taxon>
        <taxon>Embryophyta</taxon>
        <taxon>Tracheophyta</taxon>
        <taxon>Spermatophyta</taxon>
        <taxon>Magnoliopsida</taxon>
        <taxon>eudicotyledons</taxon>
        <taxon>Gunneridae</taxon>
        <taxon>Pentapetalae</taxon>
        <taxon>rosids</taxon>
        <taxon>fabids</taxon>
        <taxon>Cucurbitales</taxon>
        <taxon>Cucurbitaceae</taxon>
        <taxon>Momordiceae</taxon>
        <taxon>Momordica</taxon>
    </lineage>
</organism>
<evidence type="ECO:0000256" key="13">
    <source>
        <dbReference type="SAM" id="MobiDB-lite"/>
    </source>
</evidence>
<dbReference type="SMART" id="SM00435">
    <property type="entry name" value="TOPEUc"/>
    <property type="match status" value="1"/>
</dbReference>
<dbReference type="InterPro" id="IPR013030">
    <property type="entry name" value="DNA_topo_DNA_db_N_dom2"/>
</dbReference>
<keyword evidence="7 10" id="KW-0238">DNA-binding</keyword>
<evidence type="ECO:0000256" key="10">
    <source>
        <dbReference type="PROSITE-ProRule" id="PRU01382"/>
    </source>
</evidence>
<dbReference type="GeneID" id="111023898"/>
<evidence type="ECO:0000256" key="12">
    <source>
        <dbReference type="SAM" id="Coils"/>
    </source>
</evidence>
<dbReference type="InterPro" id="IPR036202">
    <property type="entry name" value="TopoI_DNA-bd_euk_N_sf"/>
</dbReference>
<dbReference type="Pfam" id="PF02919">
    <property type="entry name" value="Topoisom_I_N"/>
    <property type="match status" value="1"/>
</dbReference>
<dbReference type="GO" id="GO:0006265">
    <property type="term" value="P:DNA topological change"/>
    <property type="evidence" value="ECO:0007669"/>
    <property type="project" value="UniProtKB-UniRule"/>
</dbReference>
<evidence type="ECO:0000313" key="17">
    <source>
        <dbReference type="RefSeq" id="XP_022157088.1"/>
    </source>
</evidence>
<evidence type="ECO:0000256" key="7">
    <source>
        <dbReference type="ARBA" id="ARBA00023125"/>
    </source>
</evidence>
<evidence type="ECO:0000256" key="2">
    <source>
        <dbReference type="ARBA" id="ARBA00004123"/>
    </source>
</evidence>
<feature type="compositionally biased region" description="Polar residues" evidence="13">
    <location>
        <begin position="27"/>
        <end position="37"/>
    </location>
</feature>
<dbReference type="InterPro" id="IPR013500">
    <property type="entry name" value="TopoI_cat_euk"/>
</dbReference>
<comment type="subcellular location">
    <subcellularLocation>
        <location evidence="2">Nucleus</location>
    </subcellularLocation>
</comment>
<keyword evidence="5 10" id="KW-0799">Topoisomerase</keyword>
<dbReference type="FunFam" id="1.10.10.41:FF:000001">
    <property type="entry name" value="DNA topoisomerase I"/>
    <property type="match status" value="1"/>
</dbReference>
<feature type="region of interest" description="Disordered" evidence="13">
    <location>
        <begin position="1"/>
        <end position="319"/>
    </location>
</feature>
<dbReference type="PANTHER" id="PTHR10290">
    <property type="entry name" value="DNA TOPOISOMERASE I"/>
    <property type="match status" value="1"/>
</dbReference>
<dbReference type="FunFam" id="1.10.132.10:FF:000002">
    <property type="entry name" value="DNA topoisomerase I"/>
    <property type="match status" value="1"/>
</dbReference>
<dbReference type="Gene3D" id="3.90.15.10">
    <property type="entry name" value="Topoisomerase I, Chain A, domain 3"/>
    <property type="match status" value="1"/>
</dbReference>
<feature type="compositionally biased region" description="Polar residues" evidence="13">
    <location>
        <begin position="46"/>
        <end position="110"/>
    </location>
</feature>
<feature type="domain" description="DNA topoisomerase I eukaryotic-type" evidence="14">
    <location>
        <begin position="485"/>
        <end position="861"/>
    </location>
</feature>
<dbReference type="FunFam" id="3.90.15.10:FF:000003">
    <property type="entry name" value="DNA topoisomerase I"/>
    <property type="match status" value="1"/>
</dbReference>
<dbReference type="InterPro" id="IPR018521">
    <property type="entry name" value="TopoIB_AS"/>
</dbReference>
<keyword evidence="8 10" id="KW-0413">Isomerase</keyword>
<reference evidence="16 17" key="1">
    <citation type="submission" date="2025-04" db="UniProtKB">
        <authorList>
            <consortium name="RefSeq"/>
        </authorList>
    </citation>
    <scope>IDENTIFICATION</scope>
    <source>
        <strain evidence="16 17">OHB3-1</strain>
    </source>
</reference>
<evidence type="ECO:0000313" key="15">
    <source>
        <dbReference type="Proteomes" id="UP000504603"/>
    </source>
</evidence>
<dbReference type="GO" id="GO:0003917">
    <property type="term" value="F:DNA topoisomerase type I (single strand cut, ATP-independent) activity"/>
    <property type="evidence" value="ECO:0007669"/>
    <property type="project" value="UniProtKB-UniRule"/>
</dbReference>
<dbReference type="InterPro" id="IPR051062">
    <property type="entry name" value="Topoisomerase_IB"/>
</dbReference>
<dbReference type="PRINTS" id="PR00416">
    <property type="entry name" value="EUTPISMRASEI"/>
</dbReference>
<dbReference type="InterPro" id="IPR013034">
    <property type="entry name" value="DNA_topo_DNA_db_N_dom1"/>
</dbReference>
<dbReference type="KEGG" id="mcha:111023898"/>
<feature type="compositionally biased region" description="Low complexity" evidence="13">
    <location>
        <begin position="291"/>
        <end position="314"/>
    </location>
</feature>
<comment type="catalytic activity">
    <reaction evidence="1 10 11">
        <text>ATP-independent breakage of single-stranded DNA, followed by passage and rejoining.</text>
        <dbReference type="EC" id="5.6.2.1"/>
    </reaction>
</comment>
<dbReference type="GO" id="GO:0006260">
    <property type="term" value="P:DNA replication"/>
    <property type="evidence" value="ECO:0007669"/>
    <property type="project" value="TreeGrafter"/>
</dbReference>
<accession>A0A6J1DSG9</accession>
<dbReference type="PROSITE" id="PS52038">
    <property type="entry name" value="TOPO_IB_2"/>
    <property type="match status" value="1"/>
</dbReference>
<dbReference type="OrthoDB" id="47179at2759"/>
<dbReference type="Gene3D" id="1.10.10.41">
    <property type="entry name" value="Yeast DNA topoisomerase - domain 1"/>
    <property type="match status" value="1"/>
</dbReference>
<proteinExistence type="inferred from homology"/>
<dbReference type="CDD" id="cd00660">
    <property type="entry name" value="Topoisomer_IB_N"/>
    <property type="match status" value="1"/>
</dbReference>
<evidence type="ECO:0000259" key="14">
    <source>
        <dbReference type="SMART" id="SM00435"/>
    </source>
</evidence>
<dbReference type="InterPro" id="IPR001631">
    <property type="entry name" value="TopoI"/>
</dbReference>
<dbReference type="PROSITE" id="PS00176">
    <property type="entry name" value="TOPO_IB_1"/>
    <property type="match status" value="1"/>
</dbReference>
<feature type="coiled-coil region" evidence="12">
    <location>
        <begin position="434"/>
        <end position="462"/>
    </location>
</feature>
<dbReference type="SUPFAM" id="SSF56741">
    <property type="entry name" value="Eukaryotic DNA topoisomerase I, N-terminal DNA-binding fragment"/>
    <property type="match status" value="1"/>
</dbReference>
<evidence type="ECO:0000256" key="9">
    <source>
        <dbReference type="ARBA" id="ARBA00023242"/>
    </source>
</evidence>
<evidence type="ECO:0000256" key="5">
    <source>
        <dbReference type="ARBA" id="ARBA00023029"/>
    </source>
</evidence>
<dbReference type="Gene3D" id="1.10.132.10">
    <property type="match status" value="1"/>
</dbReference>
<comment type="function">
    <text evidence="11">Releases the supercoiling and torsional tension of DNA introduced during the DNA replication and transcription by transiently cleaving and rejoining one strand of the DNA duplex. Introduces a single-strand break via transesterification at the specific target site 5'-[CT]CCTTp site in duplex DNA. The scissile phosphodiester is attacked by the catalytic tyrosine of the enzyme, resulting in the formation of a DNA-(3'-phosphotyrosyl)-enzyme intermediate and the expulsion of a 5'-OH DNA strand. The free DNA strand then undergoes passage around the unbroken strand thus removing DNA supercoils. Finally, in the religation step, the DNA 5'-OH attacks the covalent intermediate to expel the active-site tyrosine and restore the DNA phosphodiester backbone.</text>
</comment>
<dbReference type="InterPro" id="IPR011010">
    <property type="entry name" value="DNA_brk_join_enz"/>
</dbReference>